<evidence type="ECO:0000256" key="3">
    <source>
        <dbReference type="ARBA" id="ARBA00022898"/>
    </source>
</evidence>
<dbReference type="Gene3D" id="3.40.640.10">
    <property type="entry name" value="Type I PLP-dependent aspartate aminotransferase-like (Major domain)"/>
    <property type="match status" value="1"/>
</dbReference>
<evidence type="ECO:0000313" key="7">
    <source>
        <dbReference type="EMBL" id="PIV12612.1"/>
    </source>
</evidence>
<name>A0A2M7BY54_9BACT</name>
<comment type="similarity">
    <text evidence="2">Belongs to the class-V pyridoxal-phosphate-dependent aminotransferase family. Csd subfamily.</text>
</comment>
<protein>
    <submittedName>
        <fullName evidence="7">Selenocysteine lyase</fullName>
    </submittedName>
</protein>
<evidence type="ECO:0000256" key="1">
    <source>
        <dbReference type="ARBA" id="ARBA00001933"/>
    </source>
</evidence>
<dbReference type="InterPro" id="IPR015424">
    <property type="entry name" value="PyrdxlP-dep_Trfase"/>
</dbReference>
<dbReference type="GO" id="GO:0031071">
    <property type="term" value="F:cysteine desulfurase activity"/>
    <property type="evidence" value="ECO:0007669"/>
    <property type="project" value="UniProtKB-EC"/>
</dbReference>
<dbReference type="SUPFAM" id="SSF53383">
    <property type="entry name" value="PLP-dependent transferases"/>
    <property type="match status" value="1"/>
</dbReference>
<dbReference type="PROSITE" id="PS00595">
    <property type="entry name" value="AA_TRANSFER_CLASS_5"/>
    <property type="match status" value="1"/>
</dbReference>
<keyword evidence="7" id="KW-0456">Lyase</keyword>
<evidence type="ECO:0000256" key="2">
    <source>
        <dbReference type="ARBA" id="ARBA00010447"/>
    </source>
</evidence>
<dbReference type="InterPro" id="IPR015422">
    <property type="entry name" value="PyrdxlP-dep_Trfase_small"/>
</dbReference>
<dbReference type="Gene3D" id="3.90.1150.10">
    <property type="entry name" value="Aspartate Aminotransferase, domain 1"/>
    <property type="match status" value="1"/>
</dbReference>
<proteinExistence type="inferred from homology"/>
<dbReference type="InterPro" id="IPR020578">
    <property type="entry name" value="Aminotrans_V_PyrdxlP_BS"/>
</dbReference>
<organism evidence="7 8">
    <name type="scientific">Candidatus Nealsonbacteria bacterium CG03_land_8_20_14_0_80_36_12</name>
    <dbReference type="NCBI Taxonomy" id="1974701"/>
    <lineage>
        <taxon>Bacteria</taxon>
        <taxon>Candidatus Nealsoniibacteriota</taxon>
    </lineage>
</organism>
<dbReference type="Pfam" id="PF00266">
    <property type="entry name" value="Aminotran_5"/>
    <property type="match status" value="1"/>
</dbReference>
<dbReference type="InterPro" id="IPR000192">
    <property type="entry name" value="Aminotrans_V_dom"/>
</dbReference>
<evidence type="ECO:0000259" key="6">
    <source>
        <dbReference type="Pfam" id="PF00266"/>
    </source>
</evidence>
<evidence type="ECO:0000313" key="8">
    <source>
        <dbReference type="Proteomes" id="UP000230324"/>
    </source>
</evidence>
<sequence>MKPEQLRESFPSLNNKIIYFDSACQALRPKQVIEAVKDYYENYPACAGRSSHQWARKVTEQIWQARQKIAKFINAKKPEEIIFTRNTTEGINLIAHCLKPKKVLTTDKEHNSNLVPWQTLGCEHRICRFDLADFAEKNKDVDLISIGCTSNLDGQTIDLDKIKKNKALLLLDAAQFAPHKRIDVQKMNIDFLAFSGHKMLGPSGIGVLYGKKALLEKLPVFMTGGGTVRWTTYNQHKLLPLPEKFEAGLQNYAGIIGLDAAIDFLEKIIDQIPEHEFELNQLLTEEIRKLPIKILGPENPRERGSIVSFYSDKMSSHQIALMLDEISNIAVRSGQFCCHSWFNANKIRDAVRASFYFYNTQEEVKIFIETLKKIL</sequence>
<dbReference type="PANTHER" id="PTHR43586">
    <property type="entry name" value="CYSTEINE DESULFURASE"/>
    <property type="match status" value="1"/>
</dbReference>
<feature type="domain" description="Aminotransferase class V" evidence="6">
    <location>
        <begin position="18"/>
        <end position="367"/>
    </location>
</feature>
<dbReference type="GO" id="GO:0016829">
    <property type="term" value="F:lyase activity"/>
    <property type="evidence" value="ECO:0007669"/>
    <property type="project" value="UniProtKB-KW"/>
</dbReference>
<evidence type="ECO:0000256" key="4">
    <source>
        <dbReference type="ARBA" id="ARBA00050776"/>
    </source>
</evidence>
<keyword evidence="3" id="KW-0663">Pyridoxal phosphate</keyword>
<reference evidence="8" key="1">
    <citation type="submission" date="2017-09" db="EMBL/GenBank/DDBJ databases">
        <title>Depth-based differentiation of microbial function through sediment-hosted aquifers and enrichment of novel symbionts in the deep terrestrial subsurface.</title>
        <authorList>
            <person name="Probst A.J."/>
            <person name="Ladd B."/>
            <person name="Jarett J.K."/>
            <person name="Geller-Mcgrath D.E."/>
            <person name="Sieber C.M.K."/>
            <person name="Emerson J.B."/>
            <person name="Anantharaman K."/>
            <person name="Thomas B.C."/>
            <person name="Malmstrom R."/>
            <person name="Stieglmeier M."/>
            <person name="Klingl A."/>
            <person name="Woyke T."/>
            <person name="Ryan C.M."/>
            <person name="Banfield J.F."/>
        </authorList>
    </citation>
    <scope>NUCLEOTIDE SEQUENCE [LARGE SCALE GENOMIC DNA]</scope>
</reference>
<dbReference type="PANTHER" id="PTHR43586:SF8">
    <property type="entry name" value="CYSTEINE DESULFURASE 1, CHLOROPLASTIC"/>
    <property type="match status" value="1"/>
</dbReference>
<accession>A0A2M7BY54</accession>
<dbReference type="Proteomes" id="UP000230324">
    <property type="component" value="Unassembled WGS sequence"/>
</dbReference>
<gene>
    <name evidence="7" type="ORF">COS47_01675</name>
</gene>
<dbReference type="EMBL" id="PEUV01000034">
    <property type="protein sequence ID" value="PIV12612.1"/>
    <property type="molecule type" value="Genomic_DNA"/>
</dbReference>
<comment type="cofactor">
    <cofactor evidence="1 5">
        <name>pyridoxal 5'-phosphate</name>
        <dbReference type="ChEBI" id="CHEBI:597326"/>
    </cofactor>
</comment>
<dbReference type="AlphaFoldDB" id="A0A2M7BY54"/>
<dbReference type="InterPro" id="IPR015421">
    <property type="entry name" value="PyrdxlP-dep_Trfase_major"/>
</dbReference>
<comment type="catalytic activity">
    <reaction evidence="4">
        <text>(sulfur carrier)-H + L-cysteine = (sulfur carrier)-SH + L-alanine</text>
        <dbReference type="Rhea" id="RHEA:43892"/>
        <dbReference type="Rhea" id="RHEA-COMP:14737"/>
        <dbReference type="Rhea" id="RHEA-COMP:14739"/>
        <dbReference type="ChEBI" id="CHEBI:29917"/>
        <dbReference type="ChEBI" id="CHEBI:35235"/>
        <dbReference type="ChEBI" id="CHEBI:57972"/>
        <dbReference type="ChEBI" id="CHEBI:64428"/>
        <dbReference type="EC" id="2.8.1.7"/>
    </reaction>
</comment>
<evidence type="ECO:0000256" key="5">
    <source>
        <dbReference type="RuleBase" id="RU004504"/>
    </source>
</evidence>
<comment type="caution">
    <text evidence="7">The sequence shown here is derived from an EMBL/GenBank/DDBJ whole genome shotgun (WGS) entry which is preliminary data.</text>
</comment>